<sequence>MYQVVKIQLEPKEIIVPLDYRDAVLSANAL</sequence>
<gene>
    <name evidence="1" type="ORF">METZ01_LOCUS202814</name>
</gene>
<protein>
    <submittedName>
        <fullName evidence="1">Uncharacterized protein</fullName>
    </submittedName>
</protein>
<dbReference type="AlphaFoldDB" id="A0A382EH09"/>
<name>A0A382EH09_9ZZZZ</name>
<evidence type="ECO:0000313" key="1">
    <source>
        <dbReference type="EMBL" id="SVB49960.1"/>
    </source>
</evidence>
<dbReference type="EMBL" id="UINC01044460">
    <property type="protein sequence ID" value="SVB49960.1"/>
    <property type="molecule type" value="Genomic_DNA"/>
</dbReference>
<proteinExistence type="predicted"/>
<reference evidence="1" key="1">
    <citation type="submission" date="2018-05" db="EMBL/GenBank/DDBJ databases">
        <authorList>
            <person name="Lanie J.A."/>
            <person name="Ng W.-L."/>
            <person name="Kazmierczak K.M."/>
            <person name="Andrzejewski T.M."/>
            <person name="Davidsen T.M."/>
            <person name="Wayne K.J."/>
            <person name="Tettelin H."/>
            <person name="Glass J.I."/>
            <person name="Rusch D."/>
            <person name="Podicherti R."/>
            <person name="Tsui H.-C.T."/>
            <person name="Winkler M.E."/>
        </authorList>
    </citation>
    <scope>NUCLEOTIDE SEQUENCE</scope>
</reference>
<organism evidence="1">
    <name type="scientific">marine metagenome</name>
    <dbReference type="NCBI Taxonomy" id="408172"/>
    <lineage>
        <taxon>unclassified sequences</taxon>
        <taxon>metagenomes</taxon>
        <taxon>ecological metagenomes</taxon>
    </lineage>
</organism>
<accession>A0A382EH09</accession>